<keyword evidence="8" id="KW-1185">Reference proteome</keyword>
<comment type="caution">
    <text evidence="7">The sequence shown here is derived from an EMBL/GenBank/DDBJ whole genome shotgun (WGS) entry which is preliminary data.</text>
</comment>
<name>A0ABT5ITW6_9NEIS</name>
<reference evidence="7 8" key="1">
    <citation type="submission" date="2023-01" db="EMBL/GenBank/DDBJ databases">
        <title>Novel species of the genus Vogesella isolated from rivers.</title>
        <authorList>
            <person name="Lu H."/>
        </authorList>
    </citation>
    <scope>NUCLEOTIDE SEQUENCE [LARGE SCALE GENOMIC DNA]</scope>
    <source>
        <strain evidence="7 8">DC21W</strain>
    </source>
</reference>
<dbReference type="RefSeq" id="WP_272750117.1">
    <property type="nucleotide sequence ID" value="NZ_JAQQLF010000001.1"/>
</dbReference>
<sequence>MSDHRSSAPSPLVLLLKVLLILCVLGMLAAGFSPLYQAFMRLTGLGGAARAQTVPASQQVWLRIEESTPGQAWQVRPLQGPQQVKPGQFVQLMVEVRNNQPHFAAMQALPVYLPASAAAYVQKLECFCFAQQLFSPGQVRRFPVVLVIDKQLPATLRQISLAYQIRDQPA</sequence>
<keyword evidence="6" id="KW-0472">Membrane</keyword>
<dbReference type="InterPro" id="IPR007533">
    <property type="entry name" value="Cyt_c_oxidase_assmbl_CtaG"/>
</dbReference>
<keyword evidence="6" id="KW-1133">Transmembrane helix</keyword>
<organism evidence="7 8">
    <name type="scientific">Vogesella aquatica</name>
    <dbReference type="NCBI Taxonomy" id="2984206"/>
    <lineage>
        <taxon>Bacteria</taxon>
        <taxon>Pseudomonadati</taxon>
        <taxon>Pseudomonadota</taxon>
        <taxon>Betaproteobacteria</taxon>
        <taxon>Neisseriales</taxon>
        <taxon>Chromobacteriaceae</taxon>
        <taxon>Vogesella</taxon>
    </lineage>
</organism>
<evidence type="ECO:0000256" key="3">
    <source>
        <dbReference type="ARBA" id="ARBA00015384"/>
    </source>
</evidence>
<feature type="transmembrane region" description="Helical" evidence="6">
    <location>
        <begin position="12"/>
        <end position="32"/>
    </location>
</feature>
<gene>
    <name evidence="7" type="ORF">PQU95_00120</name>
</gene>
<protein>
    <recommendedName>
        <fullName evidence="3">Cytochrome c oxidase assembly protein CtaG</fullName>
    </recommendedName>
</protein>
<comment type="subcellular location">
    <subcellularLocation>
        <location evidence="1">Cell inner membrane</location>
        <topology evidence="1">Single-pass type II membrane protein</topology>
        <orientation evidence="1">Periplasmic side</orientation>
    </subcellularLocation>
</comment>
<evidence type="ECO:0000256" key="1">
    <source>
        <dbReference type="ARBA" id="ARBA00004382"/>
    </source>
</evidence>
<evidence type="ECO:0000256" key="2">
    <source>
        <dbReference type="ARBA" id="ARBA00009620"/>
    </source>
</evidence>
<comment type="similarity">
    <text evidence="2">Belongs to the COX11/CtaG family.</text>
</comment>
<keyword evidence="4" id="KW-0735">Signal-anchor</keyword>
<keyword evidence="5" id="KW-0186">Copper</keyword>
<evidence type="ECO:0000256" key="5">
    <source>
        <dbReference type="ARBA" id="ARBA00023008"/>
    </source>
</evidence>
<dbReference type="SUPFAM" id="SSF110111">
    <property type="entry name" value="Ctag/Cox11"/>
    <property type="match status" value="1"/>
</dbReference>
<dbReference type="Gene3D" id="2.60.370.10">
    <property type="entry name" value="Ctag/Cox11"/>
    <property type="match status" value="1"/>
</dbReference>
<accession>A0ABT5ITW6</accession>
<dbReference type="InterPro" id="IPR023471">
    <property type="entry name" value="CtaG/Cox11_dom_sf"/>
</dbReference>
<dbReference type="Pfam" id="PF04442">
    <property type="entry name" value="CtaG_Cox11"/>
    <property type="match status" value="1"/>
</dbReference>
<evidence type="ECO:0000256" key="6">
    <source>
        <dbReference type="SAM" id="Phobius"/>
    </source>
</evidence>
<keyword evidence="6" id="KW-0812">Transmembrane</keyword>
<evidence type="ECO:0000313" key="7">
    <source>
        <dbReference type="EMBL" id="MDC7715623.1"/>
    </source>
</evidence>
<proteinExistence type="inferred from homology"/>
<dbReference type="Proteomes" id="UP001219956">
    <property type="component" value="Unassembled WGS sequence"/>
</dbReference>
<evidence type="ECO:0000313" key="8">
    <source>
        <dbReference type="Proteomes" id="UP001219956"/>
    </source>
</evidence>
<evidence type="ECO:0000256" key="4">
    <source>
        <dbReference type="ARBA" id="ARBA00022968"/>
    </source>
</evidence>
<dbReference type="EMBL" id="JAQQLF010000001">
    <property type="protein sequence ID" value="MDC7715623.1"/>
    <property type="molecule type" value="Genomic_DNA"/>
</dbReference>